<reference evidence="1" key="2">
    <citation type="journal article" date="2024" name="Plant">
        <title>Genomic evolution and insights into agronomic trait innovations of Sesamum species.</title>
        <authorList>
            <person name="Miao H."/>
            <person name="Wang L."/>
            <person name="Qu L."/>
            <person name="Liu H."/>
            <person name="Sun Y."/>
            <person name="Le M."/>
            <person name="Wang Q."/>
            <person name="Wei S."/>
            <person name="Zheng Y."/>
            <person name="Lin W."/>
            <person name="Duan Y."/>
            <person name="Cao H."/>
            <person name="Xiong S."/>
            <person name="Wang X."/>
            <person name="Wei L."/>
            <person name="Li C."/>
            <person name="Ma Q."/>
            <person name="Ju M."/>
            <person name="Zhao R."/>
            <person name="Li G."/>
            <person name="Mu C."/>
            <person name="Tian Q."/>
            <person name="Mei H."/>
            <person name="Zhang T."/>
            <person name="Gao T."/>
            <person name="Zhang H."/>
        </authorList>
    </citation>
    <scope>NUCLEOTIDE SEQUENCE</scope>
    <source>
        <strain evidence="1">KEN1</strain>
    </source>
</reference>
<sequence length="60" mass="6932">MSQVPQEKLLLRTPRSCRRSCQGYRGKGPDYGVILKVIDPTPPLRTIYFSFLHPYFPHIG</sequence>
<gene>
    <name evidence="1" type="ORF">Slati_3436100</name>
</gene>
<evidence type="ECO:0000313" key="1">
    <source>
        <dbReference type="EMBL" id="KAL0416042.1"/>
    </source>
</evidence>
<accession>A0AAW2UI59</accession>
<reference evidence="1" key="1">
    <citation type="submission" date="2020-06" db="EMBL/GenBank/DDBJ databases">
        <authorList>
            <person name="Li T."/>
            <person name="Hu X."/>
            <person name="Zhang T."/>
            <person name="Song X."/>
            <person name="Zhang H."/>
            <person name="Dai N."/>
            <person name="Sheng W."/>
            <person name="Hou X."/>
            <person name="Wei L."/>
        </authorList>
    </citation>
    <scope>NUCLEOTIDE SEQUENCE</scope>
    <source>
        <strain evidence="1">KEN1</strain>
        <tissue evidence="1">Leaf</tissue>
    </source>
</reference>
<organism evidence="1">
    <name type="scientific">Sesamum latifolium</name>
    <dbReference type="NCBI Taxonomy" id="2727402"/>
    <lineage>
        <taxon>Eukaryota</taxon>
        <taxon>Viridiplantae</taxon>
        <taxon>Streptophyta</taxon>
        <taxon>Embryophyta</taxon>
        <taxon>Tracheophyta</taxon>
        <taxon>Spermatophyta</taxon>
        <taxon>Magnoliopsida</taxon>
        <taxon>eudicotyledons</taxon>
        <taxon>Gunneridae</taxon>
        <taxon>Pentapetalae</taxon>
        <taxon>asterids</taxon>
        <taxon>lamiids</taxon>
        <taxon>Lamiales</taxon>
        <taxon>Pedaliaceae</taxon>
        <taxon>Sesamum</taxon>
    </lineage>
</organism>
<dbReference type="AlphaFoldDB" id="A0AAW2UI59"/>
<protein>
    <submittedName>
        <fullName evidence="1">Uncharacterized protein</fullName>
    </submittedName>
</protein>
<name>A0AAW2UI59_9LAMI</name>
<proteinExistence type="predicted"/>
<dbReference type="EMBL" id="JACGWN010000012">
    <property type="protein sequence ID" value="KAL0416042.1"/>
    <property type="molecule type" value="Genomic_DNA"/>
</dbReference>
<comment type="caution">
    <text evidence="1">The sequence shown here is derived from an EMBL/GenBank/DDBJ whole genome shotgun (WGS) entry which is preliminary data.</text>
</comment>